<keyword evidence="2" id="KW-1185">Reference proteome</keyword>
<evidence type="ECO:0000313" key="1">
    <source>
        <dbReference type="EMBL" id="EIC01866.1"/>
    </source>
</evidence>
<gene>
    <name evidence="1" type="ORF">TresaDRAFT_1618</name>
</gene>
<dbReference type="Proteomes" id="UP000003571">
    <property type="component" value="Unassembled WGS sequence"/>
</dbReference>
<organism evidence="1 2">
    <name type="scientific">Treponema saccharophilum DSM 2985</name>
    <dbReference type="NCBI Taxonomy" id="907348"/>
    <lineage>
        <taxon>Bacteria</taxon>
        <taxon>Pseudomonadati</taxon>
        <taxon>Spirochaetota</taxon>
        <taxon>Spirochaetia</taxon>
        <taxon>Spirochaetales</taxon>
        <taxon>Treponemataceae</taxon>
        <taxon>Treponema</taxon>
    </lineage>
</organism>
<proteinExistence type="predicted"/>
<dbReference type="EMBL" id="AGRW01000045">
    <property type="protein sequence ID" value="EIC01866.1"/>
    <property type="molecule type" value="Genomic_DNA"/>
</dbReference>
<dbReference type="AlphaFoldDB" id="H7EKG1"/>
<protein>
    <submittedName>
        <fullName evidence="1">Uncharacterized protein</fullName>
    </submittedName>
</protein>
<reference evidence="1 2" key="1">
    <citation type="submission" date="2011-09" db="EMBL/GenBank/DDBJ databases">
        <title>The draft genome of Treponema saccharophilum DSM 2985.</title>
        <authorList>
            <consortium name="US DOE Joint Genome Institute (JGI-PGF)"/>
            <person name="Lucas S."/>
            <person name="Copeland A."/>
            <person name="Lapidus A."/>
            <person name="Glavina del Rio T."/>
            <person name="Dalin E."/>
            <person name="Tice H."/>
            <person name="Bruce D."/>
            <person name="Goodwin L."/>
            <person name="Pitluck S."/>
            <person name="Peters L."/>
            <person name="Kyrpides N."/>
            <person name="Mavromatis K."/>
            <person name="Ivanova N."/>
            <person name="Markowitz V."/>
            <person name="Cheng J.-F."/>
            <person name="Hugenholtz P."/>
            <person name="Woyke T."/>
            <person name="Wu D."/>
            <person name="Gronow S."/>
            <person name="Wellnitz S."/>
            <person name="Brambilla E."/>
            <person name="Klenk H.-P."/>
            <person name="Eisen J.A."/>
        </authorList>
    </citation>
    <scope>NUCLEOTIDE SEQUENCE [LARGE SCALE GENOMIC DNA]</scope>
    <source>
        <strain evidence="1 2">DSM 2985</strain>
    </source>
</reference>
<name>H7EKG1_9SPIR</name>
<comment type="caution">
    <text evidence="1">The sequence shown here is derived from an EMBL/GenBank/DDBJ whole genome shotgun (WGS) entry which is preliminary data.</text>
</comment>
<dbReference type="STRING" id="907348.TresaDRAFT_1618"/>
<sequence length="276" mass="31909">MQKTDKKNISQEEVDEIAETLPLDAKMPKVTNSDLEILTQDEIDSLLSTMDSVADEYDSTLRQMLISLRDCLRNEYAHFLYCVERLSSSFDEDDSLSDDFCIDGEKAKPLWQEKLTDEQQKKFDSLCVEAEKLIADIQELVAYALELMECEELSDSQIEECNEKFLSLAEMVISQFALSSIIQKMPGDALSKIKAIRKSVFRSFQAFFNSVFSLGKKNPLFDKKMLYDFWVVSQTEKITVDDNSENDEDSIFYKKIIIEQSEEKKRIWNEFFGDGN</sequence>
<accession>H7EKG1</accession>
<dbReference type="PATRIC" id="fig|907348.3.peg.1377"/>
<evidence type="ECO:0000313" key="2">
    <source>
        <dbReference type="Proteomes" id="UP000003571"/>
    </source>
</evidence>